<feature type="domain" description="Zer-1-like leucine-rich repeats region" evidence="4">
    <location>
        <begin position="165"/>
        <end position="271"/>
    </location>
</feature>
<dbReference type="InterPro" id="IPR023214">
    <property type="entry name" value="HAD_sf"/>
</dbReference>
<dbReference type="PANTHER" id="PTHR12904">
    <property type="match status" value="1"/>
</dbReference>
<dbReference type="GO" id="GO:0016791">
    <property type="term" value="F:phosphatase activity"/>
    <property type="evidence" value="ECO:0007669"/>
    <property type="project" value="InterPro"/>
</dbReference>
<dbReference type="SUPFAM" id="SSF56784">
    <property type="entry name" value="HAD-like"/>
    <property type="match status" value="1"/>
</dbReference>
<dbReference type="Proteomes" id="UP000250275">
    <property type="component" value="Unassembled WGS sequence"/>
</dbReference>
<evidence type="ECO:0000256" key="1">
    <source>
        <dbReference type="ARBA" id="ARBA00022786"/>
    </source>
</evidence>
<feature type="compositionally biased region" description="Basic and acidic residues" evidence="2">
    <location>
        <begin position="1153"/>
        <end position="1162"/>
    </location>
</feature>
<dbReference type="EMBL" id="KQ767065">
    <property type="protein sequence ID" value="OAD53520.1"/>
    <property type="molecule type" value="Genomic_DNA"/>
</dbReference>
<dbReference type="InterPro" id="IPR055142">
    <property type="entry name" value="ZER1-like_C"/>
</dbReference>
<dbReference type="Gene3D" id="3.40.50.1000">
    <property type="entry name" value="HAD superfamily/HAD-like"/>
    <property type="match status" value="1"/>
</dbReference>
<protein>
    <submittedName>
        <fullName evidence="5">Protein zyg-11 like protein B</fullName>
    </submittedName>
</protein>
<evidence type="ECO:0000256" key="2">
    <source>
        <dbReference type="SAM" id="MobiDB-lite"/>
    </source>
</evidence>
<reference evidence="5 6" key="1">
    <citation type="submission" date="2015-07" db="EMBL/GenBank/DDBJ databases">
        <title>The genome of Eufriesea mexicana.</title>
        <authorList>
            <person name="Pan H."/>
            <person name="Kapheim K."/>
        </authorList>
    </citation>
    <scope>NUCLEOTIDE SEQUENCE [LARGE SCALE GENOMIC DNA]</scope>
    <source>
        <strain evidence="5">0111107269</strain>
        <tissue evidence="5">Whole body</tissue>
    </source>
</reference>
<keyword evidence="1" id="KW-0833">Ubl conjugation pathway</keyword>
<dbReference type="InterPro" id="IPR051341">
    <property type="entry name" value="Zyg-11_UBL_adapter"/>
</dbReference>
<dbReference type="SUPFAM" id="SSF52047">
    <property type="entry name" value="RNI-like"/>
    <property type="match status" value="1"/>
</dbReference>
<evidence type="ECO:0000259" key="4">
    <source>
        <dbReference type="Pfam" id="PF25013"/>
    </source>
</evidence>
<feature type="compositionally biased region" description="Polar residues" evidence="2">
    <location>
        <begin position="1166"/>
        <end position="1176"/>
    </location>
</feature>
<evidence type="ECO:0000313" key="6">
    <source>
        <dbReference type="Proteomes" id="UP000250275"/>
    </source>
</evidence>
<dbReference type="InterPro" id="IPR016024">
    <property type="entry name" value="ARM-type_fold"/>
</dbReference>
<feature type="domain" description="Protein zer-1 homolog-like C-terminal" evidence="3">
    <location>
        <begin position="361"/>
        <end position="674"/>
    </location>
</feature>
<name>A0A310SIZ1_9HYME</name>
<dbReference type="AlphaFoldDB" id="A0A310SIZ1"/>
<dbReference type="InterPro" id="IPR032675">
    <property type="entry name" value="LRR_dom_sf"/>
</dbReference>
<dbReference type="PROSITE" id="PS51450">
    <property type="entry name" value="LRR"/>
    <property type="match status" value="1"/>
</dbReference>
<dbReference type="Gene3D" id="3.80.10.10">
    <property type="entry name" value="Ribonuclease Inhibitor"/>
    <property type="match status" value="1"/>
</dbReference>
<keyword evidence="6" id="KW-1185">Reference proteome</keyword>
<sequence length="1176" mass="131961">MYESPKSLLEVCIDFICNNVLGLCDVRFGDMEEHSLNALDITTFSKASNDGSSSSAIRLSFRYPDAFLPAEVSEQHVRLKDASALSAKGLKVLKQHKVVDLMVHGSKITARDLISCLGDWSLQNLRSLSVAKGSLMDLTTLCKLRSLHTLDVSGTEFNKHGLEIVVEDLPLLESLDISCTKIGDIEPLTKCKNRLKTLHMYNLKINEEADIISVLLELNELRNLDISDEKHTHALNCVLKSEKPKITDFLKAVHCMPYLTSLDLSDPKNLKEFIKAHPYLRFLGLVSTDACYDDSLTNPADEYYRPELIVTGTATESQILEGLRRYTCRPVYLEKCLFNLFRLTHNFLESRIDIIKLVLPAMREYPQEVHVQVPCTACLYNLTKGEFSIMIHPSILKQVVELTMIAMEFYPTNYRLQMNTLLILCSDRILQEINFDKCARLVLNSLLIFNEPSMNRMSVAICSILAAKISTRETSMLGAQPHYIAKLLAMVRAKVASKSVDTTMKFTLSALWNLTDESATTCEVFLDEGGMELFLNVLKSFQGQFSVETKVLGSLNNIAEVVHLRPRLMQPRFISMLSMLLTSVHIDVSYFAAGIAAHLLSDGLSAWATISSVPSREELLALLAHTITHWQTPQGEMVAYRSFFPFLPLLRCSDAYPVQLWAVWAIHHVCTKNHYTLWPFWVDTHVSPPFKKKGNTVIDSHNKIIKYYKEVPDVLKCLYEEGYELGVASRTSEISGANQLLNLFNWDKYFKYKEIYPGIKVTHFSKRSPSCSPSYCCATRSWRRCCPGRWCRWKRQARVLCRIAKEERARNSGHGGQGSREEGAGGQCIDCGQANALLFGTYVRAPVVDRSEHGSTVCPCINIRRCARVLHAYARVYAENNASTIFSRRLTDGRWNRNDDDFCSLTGVEGHLADHDPSVGKVESQLHVFAHPVVELDGDVARRFEDLVLHVGVRDRLPCVILATDAEQNVGQREYLKNKVQFFLTRAVDEKSPTTSKMNVYGGELSDLVELELDLDSLSTRVVSPADPALGTIVIVVSQFEVIRARLAVCQLAQATAQLAVPVSVVGGVEEFPSITPFITLGHRIGYHAICEQKVSNSIRHACAIITLANNQVEHTNYASVSPSDDQITRINNRQNNDNRCSVGCNSSIYEPDDGHLRHVPDSVETDNWGSSEANQ</sequence>
<dbReference type="InterPro" id="IPR036412">
    <property type="entry name" value="HAD-like_sf"/>
</dbReference>
<dbReference type="InterPro" id="IPR011989">
    <property type="entry name" value="ARM-like"/>
</dbReference>
<dbReference type="Gene3D" id="1.25.10.10">
    <property type="entry name" value="Leucine-rich Repeat Variant"/>
    <property type="match status" value="1"/>
</dbReference>
<dbReference type="InterPro" id="IPR010036">
    <property type="entry name" value="MDP_1_eu_arc"/>
</dbReference>
<dbReference type="PANTHER" id="PTHR12904:SF22">
    <property type="entry name" value="ZYG-11 FAMILY MEMBER B, CELL CYCLE REGULATOR"/>
    <property type="match status" value="1"/>
</dbReference>
<dbReference type="InterPro" id="IPR056845">
    <property type="entry name" value="LRR_Zer-1"/>
</dbReference>
<evidence type="ECO:0000313" key="5">
    <source>
        <dbReference type="EMBL" id="OAD53520.1"/>
    </source>
</evidence>
<dbReference type="GO" id="GO:0031462">
    <property type="term" value="C:Cul2-RING ubiquitin ligase complex"/>
    <property type="evidence" value="ECO:0007669"/>
    <property type="project" value="TreeGrafter"/>
</dbReference>
<proteinExistence type="predicted"/>
<dbReference type="Pfam" id="PF12689">
    <property type="entry name" value="Acid_PPase"/>
    <property type="match status" value="1"/>
</dbReference>
<dbReference type="SUPFAM" id="SSF48371">
    <property type="entry name" value="ARM repeat"/>
    <property type="match status" value="1"/>
</dbReference>
<evidence type="ECO:0000259" key="3">
    <source>
        <dbReference type="Pfam" id="PF22964"/>
    </source>
</evidence>
<dbReference type="Pfam" id="PF22964">
    <property type="entry name" value="ZER1-like_2nd"/>
    <property type="match status" value="1"/>
</dbReference>
<feature type="region of interest" description="Disordered" evidence="2">
    <location>
        <begin position="1152"/>
        <end position="1176"/>
    </location>
</feature>
<gene>
    <name evidence="5" type="ORF">WN48_09822</name>
</gene>
<dbReference type="Pfam" id="PF25013">
    <property type="entry name" value="LRR_Zer-1"/>
    <property type="match status" value="1"/>
</dbReference>
<dbReference type="OrthoDB" id="2865258at2759"/>
<organism evidence="5 6">
    <name type="scientific">Eufriesea mexicana</name>
    <dbReference type="NCBI Taxonomy" id="516756"/>
    <lineage>
        <taxon>Eukaryota</taxon>
        <taxon>Metazoa</taxon>
        <taxon>Ecdysozoa</taxon>
        <taxon>Arthropoda</taxon>
        <taxon>Hexapoda</taxon>
        <taxon>Insecta</taxon>
        <taxon>Pterygota</taxon>
        <taxon>Neoptera</taxon>
        <taxon>Endopterygota</taxon>
        <taxon>Hymenoptera</taxon>
        <taxon>Apocrita</taxon>
        <taxon>Aculeata</taxon>
        <taxon>Apoidea</taxon>
        <taxon>Anthophila</taxon>
        <taxon>Apidae</taxon>
        <taxon>Eufriesea</taxon>
    </lineage>
</organism>
<dbReference type="InterPro" id="IPR001611">
    <property type="entry name" value="Leu-rich_rpt"/>
</dbReference>
<accession>A0A310SIZ1</accession>